<dbReference type="EMBL" id="CP014224">
    <property type="protein sequence ID" value="ANW96979.1"/>
    <property type="molecule type" value="Genomic_DNA"/>
</dbReference>
<sequence length="312" mass="36159">MTKENLFSIAFYNTENLFDYKDDEHTLDSDYTPSGRKKWGHYRYQHKVNKIAKVISKIGTTDCMFPPVLVGLAEVETKQVALDIIHSEVLRYLNYDCVHYDSPDERGIDVALLYHKDFFELISSEAIPVQVFETNGVKDDTRDILYVKGNLYGELTHVFVNHWPSRRKGVDKTHLKRIALANILNYRIDQILADDPQAKIIIMGDFNDDPSSESIAKHLVSDRIHNPMEKLLTPKQGTLIHNGVWHLFDQILYSNAFKDSPSNQFKKADIYNEDFLTDWTGRNKGEPLRTYIGKFYRGGFSDHFPVYAIFKK</sequence>
<protein>
    <submittedName>
        <fullName evidence="2">Endonuclease</fullName>
    </submittedName>
</protein>
<dbReference type="OrthoDB" id="9802724at2"/>
<dbReference type="GO" id="GO:0004519">
    <property type="term" value="F:endonuclease activity"/>
    <property type="evidence" value="ECO:0007669"/>
    <property type="project" value="UniProtKB-KW"/>
</dbReference>
<evidence type="ECO:0000259" key="1">
    <source>
        <dbReference type="Pfam" id="PF19580"/>
    </source>
</evidence>
<name>A0A1B1Y8D1_9FLAO</name>
<keyword evidence="3" id="KW-1185">Reference proteome</keyword>
<dbReference type="PANTHER" id="PTHR42834:SF1">
    <property type="entry name" value="ENDONUCLEASE_EXONUCLEASE_PHOSPHATASE FAMILY PROTEIN (AFU_ORTHOLOGUE AFUA_3G09210)"/>
    <property type="match status" value="1"/>
</dbReference>
<keyword evidence="2" id="KW-0378">Hydrolase</keyword>
<dbReference type="SUPFAM" id="SSF56219">
    <property type="entry name" value="DNase I-like"/>
    <property type="match status" value="1"/>
</dbReference>
<proteinExistence type="predicted"/>
<dbReference type="AlphaFoldDB" id="A0A1B1Y8D1"/>
<dbReference type="KEGG" id="wfu:AXE80_12120"/>
<dbReference type="PANTHER" id="PTHR42834">
    <property type="entry name" value="ENDONUCLEASE/EXONUCLEASE/PHOSPHATASE FAMILY PROTEIN (AFU_ORTHOLOGUE AFUA_3G09210)"/>
    <property type="match status" value="1"/>
</dbReference>
<evidence type="ECO:0000313" key="2">
    <source>
        <dbReference type="EMBL" id="ANW96979.1"/>
    </source>
</evidence>
<keyword evidence="2" id="KW-0255">Endonuclease</keyword>
<keyword evidence="2" id="KW-0540">Nuclease</keyword>
<evidence type="ECO:0000313" key="3">
    <source>
        <dbReference type="Proteomes" id="UP000092967"/>
    </source>
</evidence>
<reference evidence="2 3" key="1">
    <citation type="submission" date="2016-02" db="EMBL/GenBank/DDBJ databases">
        <authorList>
            <person name="Wen L."/>
            <person name="He K."/>
            <person name="Yang H."/>
        </authorList>
    </citation>
    <scope>NUCLEOTIDE SEQUENCE [LARGE SCALE GENOMIC DNA]</scope>
    <source>
        <strain evidence="2 3">CZ1127</strain>
    </source>
</reference>
<dbReference type="InterPro" id="IPR005135">
    <property type="entry name" value="Endo/exonuclease/phosphatase"/>
</dbReference>
<gene>
    <name evidence="2" type="ORF">AXE80_12120</name>
</gene>
<organism evidence="2 3">
    <name type="scientific">Wenyingzhuangia fucanilytica</name>
    <dbReference type="NCBI Taxonomy" id="1790137"/>
    <lineage>
        <taxon>Bacteria</taxon>
        <taxon>Pseudomonadati</taxon>
        <taxon>Bacteroidota</taxon>
        <taxon>Flavobacteriia</taxon>
        <taxon>Flavobacteriales</taxon>
        <taxon>Flavobacteriaceae</taxon>
        <taxon>Wenyingzhuangia</taxon>
    </lineage>
</organism>
<accession>A0A1B1Y8D1</accession>
<dbReference type="Proteomes" id="UP000092967">
    <property type="component" value="Chromosome"/>
</dbReference>
<dbReference type="Gene3D" id="3.60.10.10">
    <property type="entry name" value="Endonuclease/exonuclease/phosphatase"/>
    <property type="match status" value="1"/>
</dbReference>
<feature type="domain" description="Endonuclease/exonuclease/phosphatase" evidence="1">
    <location>
        <begin position="8"/>
        <end position="311"/>
    </location>
</feature>
<dbReference type="STRING" id="1790137.AXE80_12120"/>
<dbReference type="Pfam" id="PF19580">
    <property type="entry name" value="Exo_endo_phos_3"/>
    <property type="match status" value="1"/>
</dbReference>
<dbReference type="RefSeq" id="WP_068827702.1">
    <property type="nucleotide sequence ID" value="NZ_CP014224.1"/>
</dbReference>
<dbReference type="InterPro" id="IPR036691">
    <property type="entry name" value="Endo/exonu/phosph_ase_sf"/>
</dbReference>